<reference evidence="4 5" key="1">
    <citation type="submission" date="2016-10" db="EMBL/GenBank/DDBJ databases">
        <authorList>
            <person name="de Groot N.N."/>
        </authorList>
    </citation>
    <scope>NUCLEOTIDE SEQUENCE [LARGE SCALE GENOMIC DNA]</scope>
    <source>
        <strain evidence="4 5">CPCC 202699</strain>
    </source>
</reference>
<dbReference type="EMBL" id="FNON01000015">
    <property type="protein sequence ID" value="SDZ40182.1"/>
    <property type="molecule type" value="Genomic_DNA"/>
</dbReference>
<evidence type="ECO:0000256" key="2">
    <source>
        <dbReference type="PROSITE-ProRule" id="PRU00335"/>
    </source>
</evidence>
<dbReference type="GO" id="GO:0003700">
    <property type="term" value="F:DNA-binding transcription factor activity"/>
    <property type="evidence" value="ECO:0007669"/>
    <property type="project" value="TreeGrafter"/>
</dbReference>
<dbReference type="Gene3D" id="1.10.10.60">
    <property type="entry name" value="Homeodomain-like"/>
    <property type="match status" value="1"/>
</dbReference>
<dbReference type="PANTHER" id="PTHR30055">
    <property type="entry name" value="HTH-TYPE TRANSCRIPTIONAL REGULATOR RUTR"/>
    <property type="match status" value="1"/>
</dbReference>
<evidence type="ECO:0000256" key="1">
    <source>
        <dbReference type="ARBA" id="ARBA00023125"/>
    </source>
</evidence>
<name>A0A1H3SQF2_9PSEU</name>
<organism evidence="4 5">
    <name type="scientific">Amycolatopsis xylanica</name>
    <dbReference type="NCBI Taxonomy" id="589385"/>
    <lineage>
        <taxon>Bacteria</taxon>
        <taxon>Bacillati</taxon>
        <taxon>Actinomycetota</taxon>
        <taxon>Actinomycetes</taxon>
        <taxon>Pseudonocardiales</taxon>
        <taxon>Pseudonocardiaceae</taxon>
        <taxon>Amycolatopsis</taxon>
    </lineage>
</organism>
<dbReference type="SUPFAM" id="SSF48498">
    <property type="entry name" value="Tetracyclin repressor-like, C-terminal domain"/>
    <property type="match status" value="1"/>
</dbReference>
<evidence type="ECO:0000313" key="5">
    <source>
        <dbReference type="Proteomes" id="UP000199515"/>
    </source>
</evidence>
<dbReference type="OrthoDB" id="5112469at2"/>
<protein>
    <submittedName>
        <fullName evidence="4">DNA-binding transcriptional regulator, AcrR family</fullName>
    </submittedName>
</protein>
<dbReference type="RefSeq" id="WP_091299559.1">
    <property type="nucleotide sequence ID" value="NZ_FNON01000015.1"/>
</dbReference>
<dbReference type="PANTHER" id="PTHR30055:SF226">
    <property type="entry name" value="HTH-TYPE TRANSCRIPTIONAL REGULATOR PKSA"/>
    <property type="match status" value="1"/>
</dbReference>
<dbReference type="Pfam" id="PF00440">
    <property type="entry name" value="TetR_N"/>
    <property type="match status" value="1"/>
</dbReference>
<sequence length="201" mass="21776">MTDRAAARSEELIAAAYKVFSTQGYRTTGVADIVREAGVSHGTFYNYYDSKRHILDAVLDHAVGKIIIGVIGSDAPTEATSLDELSDQFRAILTRLFSVIEAQPGLIEFLMLDAPAIDSEMITRLLELTSSFSTLAMSYLENGVRRGFLDPHLDTKIAGESLLALMISAVVSTMGGSLRPAERDAQIEALVEFAYHGMAAV</sequence>
<feature type="DNA-binding region" description="H-T-H motif" evidence="2">
    <location>
        <begin position="29"/>
        <end position="48"/>
    </location>
</feature>
<dbReference type="InterPro" id="IPR009057">
    <property type="entry name" value="Homeodomain-like_sf"/>
</dbReference>
<dbReference type="GO" id="GO:0000976">
    <property type="term" value="F:transcription cis-regulatory region binding"/>
    <property type="evidence" value="ECO:0007669"/>
    <property type="project" value="TreeGrafter"/>
</dbReference>
<accession>A0A1H3SQF2</accession>
<feature type="domain" description="HTH tetR-type" evidence="3">
    <location>
        <begin position="6"/>
        <end position="66"/>
    </location>
</feature>
<dbReference type="InterPro" id="IPR001647">
    <property type="entry name" value="HTH_TetR"/>
</dbReference>
<keyword evidence="1 2" id="KW-0238">DNA-binding</keyword>
<dbReference type="InterPro" id="IPR050109">
    <property type="entry name" value="HTH-type_TetR-like_transc_reg"/>
</dbReference>
<evidence type="ECO:0000259" key="3">
    <source>
        <dbReference type="PROSITE" id="PS50977"/>
    </source>
</evidence>
<dbReference type="Gene3D" id="1.10.357.10">
    <property type="entry name" value="Tetracycline Repressor, domain 2"/>
    <property type="match status" value="1"/>
</dbReference>
<dbReference type="AlphaFoldDB" id="A0A1H3SQF2"/>
<gene>
    <name evidence="4" type="ORF">SAMN05421504_11520</name>
</gene>
<dbReference type="STRING" id="589385.SAMN05421504_11520"/>
<dbReference type="PROSITE" id="PS50977">
    <property type="entry name" value="HTH_TETR_2"/>
    <property type="match status" value="1"/>
</dbReference>
<dbReference type="Proteomes" id="UP000199515">
    <property type="component" value="Unassembled WGS sequence"/>
</dbReference>
<proteinExistence type="predicted"/>
<keyword evidence="5" id="KW-1185">Reference proteome</keyword>
<dbReference type="PRINTS" id="PR00455">
    <property type="entry name" value="HTHTETR"/>
</dbReference>
<dbReference type="SUPFAM" id="SSF46689">
    <property type="entry name" value="Homeodomain-like"/>
    <property type="match status" value="1"/>
</dbReference>
<evidence type="ECO:0000313" key="4">
    <source>
        <dbReference type="EMBL" id="SDZ40182.1"/>
    </source>
</evidence>
<dbReference type="InterPro" id="IPR036271">
    <property type="entry name" value="Tet_transcr_reg_TetR-rel_C_sf"/>
</dbReference>